<comment type="similarity">
    <text evidence="2">Belongs to the transposase IS30 family.</text>
</comment>
<dbReference type="InterPro" id="IPR051917">
    <property type="entry name" value="Transposase-Integrase"/>
</dbReference>
<protein>
    <submittedName>
        <fullName evidence="4">Putative N-acetyltransferase YedL</fullName>
    </submittedName>
</protein>
<dbReference type="GO" id="GO:0016740">
    <property type="term" value="F:transferase activity"/>
    <property type="evidence" value="ECO:0007669"/>
    <property type="project" value="UniProtKB-KW"/>
</dbReference>
<dbReference type="GO" id="GO:0004803">
    <property type="term" value="F:transposase activity"/>
    <property type="evidence" value="ECO:0007669"/>
    <property type="project" value="InterPro"/>
</dbReference>
<dbReference type="PANTHER" id="PTHR10948">
    <property type="entry name" value="TRANSPOSASE"/>
    <property type="match status" value="1"/>
</dbReference>
<dbReference type="PATRIC" id="fig|1331206.3.peg.314"/>
<evidence type="ECO:0000313" key="4">
    <source>
        <dbReference type="EMBL" id="KAK99099.1"/>
    </source>
</evidence>
<dbReference type="InterPro" id="IPR001598">
    <property type="entry name" value="Transposase_IS30_CS"/>
</dbReference>
<proteinExistence type="inferred from homology"/>
<keyword evidence="4" id="KW-0808">Transferase</keyword>
<dbReference type="Pfam" id="PF00665">
    <property type="entry name" value="rve"/>
    <property type="match status" value="1"/>
</dbReference>
<dbReference type="PANTHER" id="PTHR10948:SF23">
    <property type="entry name" value="TRANSPOSASE INSI FOR INSERTION SEQUENCE ELEMENT IS30A-RELATED"/>
    <property type="match status" value="1"/>
</dbReference>
<evidence type="ECO:0000313" key="5">
    <source>
        <dbReference type="Proteomes" id="UP000026682"/>
    </source>
</evidence>
<dbReference type="InterPro" id="IPR012337">
    <property type="entry name" value="RNaseH-like_sf"/>
</dbReference>
<dbReference type="InterPro" id="IPR001584">
    <property type="entry name" value="Integrase_cat-core"/>
</dbReference>
<sequence length="173" mass="19470">MSGGIPESISIHARPAEIADRALPGHWEGDLISGTNKSVIATIVDRSTRFTVLCKINDKRAETVTQALVEQMRQLPTQLRQSLTWDRGAELSAHRRFSMETNMAVYFCDPGCPWQRGTNENTNGLLRQYFPKKTSLANYTQDDLNEVATKLNNRPRKTLGFKTPAEALDELLH</sequence>
<dbReference type="AlphaFoldDB" id="A0A158M973"/>
<dbReference type="EMBL" id="JFZZ01000013">
    <property type="protein sequence ID" value="KAK99099.1"/>
    <property type="molecule type" value="Genomic_DNA"/>
</dbReference>
<evidence type="ECO:0000259" key="3">
    <source>
        <dbReference type="PROSITE" id="PS50994"/>
    </source>
</evidence>
<comment type="caution">
    <text evidence="4">The sequence shown here is derived from an EMBL/GenBank/DDBJ whole genome shotgun (WGS) entry which is preliminary data.</text>
</comment>
<dbReference type="GO" id="GO:0003677">
    <property type="term" value="F:DNA binding"/>
    <property type="evidence" value="ECO:0007669"/>
    <property type="project" value="InterPro"/>
</dbReference>
<dbReference type="SUPFAM" id="SSF53098">
    <property type="entry name" value="Ribonuclease H-like"/>
    <property type="match status" value="1"/>
</dbReference>
<dbReference type="Proteomes" id="UP000026682">
    <property type="component" value="Unassembled WGS sequence"/>
</dbReference>
<evidence type="ECO:0000256" key="2">
    <source>
        <dbReference type="ARBA" id="ARBA00006363"/>
    </source>
</evidence>
<dbReference type="NCBIfam" id="NF033563">
    <property type="entry name" value="transpos_IS30"/>
    <property type="match status" value="1"/>
</dbReference>
<name>A0A158M973_9BORD</name>
<comment type="function">
    <text evidence="1">Required for the transposition of the insertion element.</text>
</comment>
<reference evidence="4 5" key="1">
    <citation type="submission" date="2014-03" db="EMBL/GenBank/DDBJ databases">
        <title>Genome sequence of Bordetella holmseii.</title>
        <authorList>
            <person name="Harvill E."/>
            <person name="Goodfield L.L."/>
            <person name="Ivanov Y."/>
            <person name="Meyer J.A."/>
            <person name="Newth C."/>
            <person name="Cassiday P."/>
            <person name="Tondella M.L."/>
            <person name="Liao P."/>
            <person name="Zimmerman J."/>
            <person name="Meert K."/>
            <person name="Wessel D."/>
            <person name="Berger J."/>
            <person name="Dean J.M."/>
            <person name="Holubkov R."/>
            <person name="Burr J."/>
            <person name="Liu T."/>
            <person name="Brinkac L.M."/>
            <person name="Sanka R."/>
            <person name="Kim M."/>
            <person name="Losada L."/>
        </authorList>
    </citation>
    <scope>NUCLEOTIDE SEQUENCE [LARGE SCALE GENOMIC DNA]</scope>
    <source>
        <strain evidence="4 5">CDC-H585-BH</strain>
    </source>
</reference>
<evidence type="ECO:0000256" key="1">
    <source>
        <dbReference type="ARBA" id="ARBA00002190"/>
    </source>
</evidence>
<dbReference type="PROSITE" id="PS01043">
    <property type="entry name" value="TRANSPOSASE_IS30"/>
    <property type="match status" value="1"/>
</dbReference>
<dbReference type="InterPro" id="IPR053392">
    <property type="entry name" value="Transposase_IS30-like"/>
</dbReference>
<accession>A0A158M973</accession>
<dbReference type="Gene3D" id="3.30.420.10">
    <property type="entry name" value="Ribonuclease H-like superfamily/Ribonuclease H"/>
    <property type="match status" value="1"/>
</dbReference>
<dbReference type="GO" id="GO:0005829">
    <property type="term" value="C:cytosol"/>
    <property type="evidence" value="ECO:0007669"/>
    <property type="project" value="TreeGrafter"/>
</dbReference>
<organism evidence="4 5">
    <name type="scientific">Bordetella holmesii CDC-H585-BH</name>
    <dbReference type="NCBI Taxonomy" id="1331206"/>
    <lineage>
        <taxon>Bacteria</taxon>
        <taxon>Pseudomonadati</taxon>
        <taxon>Pseudomonadota</taxon>
        <taxon>Betaproteobacteria</taxon>
        <taxon>Burkholderiales</taxon>
        <taxon>Alcaligenaceae</taxon>
        <taxon>Bordetella</taxon>
    </lineage>
</organism>
<gene>
    <name evidence="4" type="ORF">L497_0473</name>
</gene>
<feature type="domain" description="Integrase catalytic" evidence="3">
    <location>
        <begin position="20"/>
        <end position="172"/>
    </location>
</feature>
<dbReference type="GO" id="GO:0015074">
    <property type="term" value="P:DNA integration"/>
    <property type="evidence" value="ECO:0007669"/>
    <property type="project" value="InterPro"/>
</dbReference>
<dbReference type="PROSITE" id="PS50994">
    <property type="entry name" value="INTEGRASE"/>
    <property type="match status" value="1"/>
</dbReference>
<dbReference type="InterPro" id="IPR036397">
    <property type="entry name" value="RNaseH_sf"/>
</dbReference>
<dbReference type="GO" id="GO:0006313">
    <property type="term" value="P:DNA transposition"/>
    <property type="evidence" value="ECO:0007669"/>
    <property type="project" value="InterPro"/>
</dbReference>